<dbReference type="KEGG" id="vg:20283125"/>
<keyword evidence="2" id="KW-1185">Reference proteome</keyword>
<protein>
    <submittedName>
        <fullName evidence="1">Uncharacterized protein</fullName>
    </submittedName>
</protein>
<reference evidence="1 2" key="2">
    <citation type="journal article" date="2016" name="Virology (Lond)">
        <title>Genomic characterization and comparison of seven Myoviridae bacteriophage infecting Bacillus thuringiensis.</title>
        <authorList>
            <person name="Sauder A.B."/>
            <person name="Quinn M.R."/>
            <person name="Brouillette A."/>
            <person name="Caruso S."/>
            <person name="Cresawn S."/>
            <person name="Erill I."/>
            <person name="Lewis L."/>
            <person name="Loesser-Casey K."/>
            <person name="Pate M."/>
            <person name="Scott C."/>
            <person name="Stockwell S."/>
            <person name="Temple L."/>
        </authorList>
    </citation>
    <scope>NUCLEOTIDE SEQUENCE [LARGE SCALE GENOMIC DNA]</scope>
</reference>
<dbReference type="GeneID" id="20283125"/>
<dbReference type="EMBL" id="KJ489402">
    <property type="protein sequence ID" value="AIF72014.1"/>
    <property type="molecule type" value="Genomic_DNA"/>
</dbReference>
<name>A0A075M093_9CAUD</name>
<dbReference type="RefSeq" id="YP_009055903.1">
    <property type="nucleotide sequence ID" value="NC_024788.1"/>
</dbReference>
<sequence>MAIKKEVFVMSVVFDTRDTYGESALESIEHEMYNLDGFIEWDSKIKKVETLEVKEEDLEEGE</sequence>
<evidence type="ECO:0000313" key="1">
    <source>
        <dbReference type="EMBL" id="AIF72014.1"/>
    </source>
</evidence>
<accession>A0A075M093</accession>
<proteinExistence type="predicted"/>
<reference evidence="2" key="1">
    <citation type="submission" date="2014-09" db="EMBL/GenBank/DDBJ databases">
        <title>Genomic characterization and comparison of seven Myoviridae bacteriophage infecting Bacillus thuringiensis.</title>
        <authorList>
            <person name="Sauder A.B."/>
            <person name="McKenzie Q.R."/>
            <person name="Temple L.M."/>
            <person name="Alexis B.K."/>
            <person name="Al-Atrache Z."/>
            <person name="Lewis L.O."/>
            <person name="Loesser-Casey K.E."/>
            <person name="Mitchell K.J."/>
        </authorList>
    </citation>
    <scope>NUCLEOTIDE SEQUENCE [LARGE SCALE GENOMIC DNA]</scope>
</reference>
<evidence type="ECO:0000313" key="2">
    <source>
        <dbReference type="Proteomes" id="UP000028561"/>
    </source>
</evidence>
<organism evidence="1 2">
    <name type="scientific">Bacillus phage Riley</name>
    <dbReference type="NCBI Taxonomy" id="1486662"/>
    <lineage>
        <taxon>Viruses</taxon>
        <taxon>Duplodnaviria</taxon>
        <taxon>Heunggongvirae</taxon>
        <taxon>Uroviricota</taxon>
        <taxon>Caudoviricetes</taxon>
        <taxon>Herelleviridae</taxon>
        <taxon>Bastillevirinae</taxon>
        <taxon>Bequatrovirus</taxon>
        <taxon>Bequatrovirus riley</taxon>
    </lineage>
</organism>
<dbReference type="Proteomes" id="UP000028561">
    <property type="component" value="Segment"/>
</dbReference>